<dbReference type="Gene3D" id="1.10.287.110">
    <property type="entry name" value="DnaJ domain"/>
    <property type="match status" value="1"/>
</dbReference>
<dbReference type="InParanoid" id="K1WAE3"/>
<dbReference type="PROSITE" id="PS00636">
    <property type="entry name" value="DNAJ_1"/>
    <property type="match status" value="1"/>
</dbReference>
<evidence type="ECO:0000313" key="3">
    <source>
        <dbReference type="EMBL" id="EKD14215.1"/>
    </source>
</evidence>
<feature type="compositionally biased region" description="Basic residues" evidence="1">
    <location>
        <begin position="54"/>
        <end position="65"/>
    </location>
</feature>
<keyword evidence="4" id="KW-1185">Reference proteome</keyword>
<accession>K1WAE3</accession>
<dbReference type="OrthoDB" id="17458at2759"/>
<reference evidence="3 4" key="1">
    <citation type="journal article" date="2012" name="BMC Genomics">
        <title>Sequencing the genome of Marssonina brunnea reveals fungus-poplar co-evolution.</title>
        <authorList>
            <person name="Zhu S."/>
            <person name="Cao Y.-Z."/>
            <person name="Jiang C."/>
            <person name="Tan B.-Y."/>
            <person name="Wang Z."/>
            <person name="Feng S."/>
            <person name="Zhang L."/>
            <person name="Su X.-H."/>
            <person name="Brejova B."/>
            <person name="Vinar T."/>
            <person name="Xu M."/>
            <person name="Wang M.-X."/>
            <person name="Zhang S.-G."/>
            <person name="Huang M.-R."/>
            <person name="Wu R."/>
            <person name="Zhou Y."/>
        </authorList>
    </citation>
    <scope>NUCLEOTIDE SEQUENCE [LARGE SCALE GENOMIC DNA]</scope>
    <source>
        <strain evidence="3 4">MB_m1</strain>
    </source>
</reference>
<feature type="domain" description="J" evidence="2">
    <location>
        <begin position="86"/>
        <end position="165"/>
    </location>
</feature>
<name>K1WAE3_MARBU</name>
<dbReference type="STRING" id="1072389.K1WAE3"/>
<dbReference type="EMBL" id="JH921446">
    <property type="protein sequence ID" value="EKD14215.1"/>
    <property type="molecule type" value="Genomic_DNA"/>
</dbReference>
<dbReference type="HOGENOM" id="CLU_063296_1_0_1"/>
<dbReference type="PROSITE" id="PS50076">
    <property type="entry name" value="DNAJ_2"/>
    <property type="match status" value="1"/>
</dbReference>
<evidence type="ECO:0000256" key="1">
    <source>
        <dbReference type="SAM" id="MobiDB-lite"/>
    </source>
</evidence>
<dbReference type="InterPro" id="IPR036869">
    <property type="entry name" value="J_dom_sf"/>
</dbReference>
<feature type="region of interest" description="Disordered" evidence="1">
    <location>
        <begin position="34"/>
        <end position="87"/>
    </location>
</feature>
<protein>
    <submittedName>
        <fullName evidence="3">Hsp40 co-chaperone</fullName>
    </submittedName>
</protein>
<gene>
    <name evidence="3" type="ORF">MBM_07445</name>
</gene>
<feature type="compositionally biased region" description="Low complexity" evidence="1">
    <location>
        <begin position="36"/>
        <end position="53"/>
    </location>
</feature>
<dbReference type="CDD" id="cd06257">
    <property type="entry name" value="DnaJ"/>
    <property type="match status" value="1"/>
</dbReference>
<dbReference type="GeneID" id="18763380"/>
<dbReference type="eggNOG" id="ENOG502RYTK">
    <property type="taxonomic scope" value="Eukaryota"/>
</dbReference>
<organism evidence="3 4">
    <name type="scientific">Marssonina brunnea f. sp. multigermtubi (strain MB_m1)</name>
    <name type="common">Marssonina leaf spot fungus</name>
    <dbReference type="NCBI Taxonomy" id="1072389"/>
    <lineage>
        <taxon>Eukaryota</taxon>
        <taxon>Fungi</taxon>
        <taxon>Dikarya</taxon>
        <taxon>Ascomycota</taxon>
        <taxon>Pezizomycotina</taxon>
        <taxon>Leotiomycetes</taxon>
        <taxon>Helotiales</taxon>
        <taxon>Drepanopezizaceae</taxon>
        <taxon>Drepanopeziza</taxon>
    </lineage>
</organism>
<dbReference type="Proteomes" id="UP000006753">
    <property type="component" value="Unassembled WGS sequence"/>
</dbReference>
<evidence type="ECO:0000313" key="4">
    <source>
        <dbReference type="Proteomes" id="UP000006753"/>
    </source>
</evidence>
<proteinExistence type="predicted"/>
<dbReference type="InterPro" id="IPR018253">
    <property type="entry name" value="DnaJ_domain_CS"/>
</dbReference>
<dbReference type="FunCoup" id="K1WAE3">
    <property type="interactions" value="12"/>
</dbReference>
<dbReference type="AlphaFoldDB" id="K1WAE3"/>
<dbReference type="OMA" id="NGHPLCK"/>
<dbReference type="InterPro" id="IPR001623">
    <property type="entry name" value="DnaJ_domain"/>
</dbReference>
<dbReference type="SUPFAM" id="SSF46565">
    <property type="entry name" value="Chaperone J-domain"/>
    <property type="match status" value="1"/>
</dbReference>
<dbReference type="KEGG" id="mbe:MBM_07445"/>
<evidence type="ECO:0000259" key="2">
    <source>
        <dbReference type="PROSITE" id="PS50076"/>
    </source>
</evidence>
<sequence>MLKKSAVRFSYHNLHSLHASAPASKTSSFYATPILTPTSTSPSTSTSTSTRQRQQQHKLMQRQQRRSYIVSDGHSTHSHGSLRWPEVTSADGIPTPYQIFGQKKGSPYSKRRWLSLVKKYHPDRHDISLMDGLSYTTRLERYRLVVAANEILSDPIKRSAYDTWGAGWNGAPDVAAHPDQPGSASHWGRCSRNATWEDWEEFYQENESKERQEPRFVSNSTFVGLIMTFALIGSVSQASRAGRSGTQFVEQRDSLHRTISEDLVRTRKDTTTAYGSREERIDNFIRQRDPLGYGVTDPREELYRNALPPPDMCSSCSS</sequence>